<organism evidence="1 2">
    <name type="scientific">Halococcoides cellulosivorans</name>
    <dbReference type="NCBI Taxonomy" id="1679096"/>
    <lineage>
        <taxon>Archaea</taxon>
        <taxon>Methanobacteriati</taxon>
        <taxon>Methanobacteriota</taxon>
        <taxon>Stenosarchaea group</taxon>
        <taxon>Halobacteria</taxon>
        <taxon>Halobacteriales</taxon>
        <taxon>Haloarculaceae</taxon>
        <taxon>Halococcoides</taxon>
    </lineage>
</organism>
<dbReference type="RefSeq" id="WP_108382618.1">
    <property type="nucleotide sequence ID" value="NZ_CP028858.1"/>
</dbReference>
<protein>
    <submittedName>
        <fullName evidence="1">Uncharacterized protein</fullName>
    </submittedName>
</protein>
<dbReference type="EMBL" id="CP028858">
    <property type="protein sequence ID" value="AWB27847.1"/>
    <property type="molecule type" value="Genomic_DNA"/>
</dbReference>
<dbReference type="KEGG" id="harc:HARCEL1_09045"/>
<keyword evidence="2" id="KW-1185">Reference proteome</keyword>
<sequence>MSEFDLDLRTIEESIEDSDGPHRIVLDVLDGSTPDREYVEAIEAGQVLVLAVEGDVNERAAGFARDVHAGGGSLVHFRGFLIVAPPGVGVDTDRL</sequence>
<dbReference type="Pfam" id="PF19091">
    <property type="entry name" value="DUF5779"/>
    <property type="match status" value="1"/>
</dbReference>
<dbReference type="AlphaFoldDB" id="A0A2R4X218"/>
<name>A0A2R4X218_9EURY</name>
<evidence type="ECO:0000313" key="1">
    <source>
        <dbReference type="EMBL" id="AWB27847.1"/>
    </source>
</evidence>
<reference evidence="1 2" key="1">
    <citation type="submission" date="2018-04" db="EMBL/GenBank/DDBJ databases">
        <title>Halococcoides cellulosivorans gen. nov., sp. nov., an extremely halophilic cellulose-utilizing haloarchaeon from hypersaline lakes.</title>
        <authorList>
            <person name="Sorokin D.Y."/>
            <person name="Toshchakov S.V."/>
            <person name="Samarov N.I."/>
            <person name="Korzhenkov A."/>
            <person name="Kublanov I.V."/>
        </authorList>
    </citation>
    <scope>NUCLEOTIDE SEQUENCE [LARGE SCALE GENOMIC DNA]</scope>
    <source>
        <strain evidence="1 2">HArcel1</strain>
    </source>
</reference>
<dbReference type="GeneID" id="36512650"/>
<gene>
    <name evidence="1" type="ORF">HARCEL1_09045</name>
</gene>
<dbReference type="Proteomes" id="UP000244727">
    <property type="component" value="Chromosome"/>
</dbReference>
<accession>A0A2R4X218</accession>
<dbReference type="InterPro" id="IPR043931">
    <property type="entry name" value="DUF5779"/>
</dbReference>
<proteinExistence type="predicted"/>
<evidence type="ECO:0000313" key="2">
    <source>
        <dbReference type="Proteomes" id="UP000244727"/>
    </source>
</evidence>